<dbReference type="Pfam" id="PF09651">
    <property type="entry name" value="Cas_APE2256"/>
    <property type="match status" value="1"/>
</dbReference>
<accession>A0A7V4WM13</accession>
<comment type="caution">
    <text evidence="2">The sequence shown here is derived from an EMBL/GenBank/DDBJ whole genome shotgun (WGS) entry which is preliminary data.</text>
</comment>
<proteinExistence type="predicted"/>
<gene>
    <name evidence="2" type="ORF">ENW11_09255</name>
</gene>
<dbReference type="EMBL" id="DTIY01000075">
    <property type="protein sequence ID" value="HGY39978.1"/>
    <property type="molecule type" value="Genomic_DNA"/>
</dbReference>
<evidence type="ECO:0000259" key="1">
    <source>
        <dbReference type="Pfam" id="PF09651"/>
    </source>
</evidence>
<sequence length="403" mass="46188">MKKVITTVGISLLENCVAETKAIETHYKALGDLGSAGGSYEGEEERVKRVKDAVIGWLEREFRLSREEHTCAEVKSLIKLQSELKDDLEVYLLCSDTILGRLAGEILWEKLKEAKPLKSITPRLPVIVKDLQVADRRRFIMGVRNLIREIYRIGEGYWGNVVINITGGFKSTIPYLSMLGQVNRCPVYYVFEDAETLIRIPSCPLSVDWEVFEKHEEFFFRLEREGLMEVRKGEVNPDIASLLEEVDNLVALNPLGEVLWGKYRERFEIFCVSESVAKQAEKNREIVDRTLLELKRRYRETPCHPDLHHSLTIQLPQGYQVFKHTQNGLQVRVLYQVVKREGKYGNVDEVIRVADIAIGNEVHNAGGASEYVERFKGLSECPPKCDLTYRIDRKTFEGGVMHV</sequence>
<dbReference type="AlphaFoldDB" id="A0A7V4WM13"/>
<name>A0A7V4WM13_9BACT</name>
<dbReference type="InterPro" id="IPR013442">
    <property type="entry name" value="SSO1393-like"/>
</dbReference>
<protein>
    <recommendedName>
        <fullName evidence="1">CRISPR system ring nuclease SSO1393-like domain-containing protein</fullName>
    </recommendedName>
</protein>
<dbReference type="Gene3D" id="3.40.50.10770">
    <property type="entry name" value="Hypothetical protein VC1899 like domain (Restriction endonuclease-like)"/>
    <property type="match status" value="1"/>
</dbReference>
<organism evidence="2">
    <name type="scientific">Candidatus Caldatribacterium saccharofermentans</name>
    <dbReference type="NCBI Taxonomy" id="1454753"/>
    <lineage>
        <taxon>Bacteria</taxon>
        <taxon>Pseudomonadati</taxon>
        <taxon>Atribacterota</taxon>
        <taxon>Atribacteria</taxon>
        <taxon>Atribacterales</taxon>
        <taxon>Candidatus Caldatribacteriaceae</taxon>
        <taxon>Candidatus Caldatribacterium</taxon>
    </lineage>
</organism>
<feature type="domain" description="CRISPR system ring nuclease SSO1393-like" evidence="1">
    <location>
        <begin position="69"/>
        <end position="202"/>
    </location>
</feature>
<evidence type="ECO:0000313" key="2">
    <source>
        <dbReference type="EMBL" id="HGY39978.1"/>
    </source>
</evidence>
<reference evidence="2" key="1">
    <citation type="journal article" date="2020" name="mSystems">
        <title>Genome- and Community-Level Interaction Insights into Carbon Utilization and Element Cycling Functions of Hydrothermarchaeota in Hydrothermal Sediment.</title>
        <authorList>
            <person name="Zhou Z."/>
            <person name="Liu Y."/>
            <person name="Xu W."/>
            <person name="Pan J."/>
            <person name="Luo Z.H."/>
            <person name="Li M."/>
        </authorList>
    </citation>
    <scope>NUCLEOTIDE SEQUENCE [LARGE SCALE GENOMIC DNA]</scope>
    <source>
        <strain evidence="2">SpSt-82</strain>
    </source>
</reference>